<proteinExistence type="inferred from homology"/>
<keyword evidence="5 8" id="KW-0812">Transmembrane</keyword>
<keyword evidence="7 8" id="KW-0472">Membrane</keyword>
<dbReference type="Pfam" id="PF01032">
    <property type="entry name" value="FecCD"/>
    <property type="match status" value="1"/>
</dbReference>
<comment type="caution">
    <text evidence="9">The sequence shown here is derived from an EMBL/GenBank/DDBJ whole genome shotgun (WGS) entry which is preliminary data.</text>
</comment>
<dbReference type="PANTHER" id="PTHR30472">
    <property type="entry name" value="FERRIC ENTEROBACTIN TRANSPORT SYSTEM PERMEASE PROTEIN"/>
    <property type="match status" value="1"/>
</dbReference>
<sequence>MVTITSPPERDLRTLRPLVLLGALVALLVVALLSVAFGSNQLSLGAVLHALFAYEGTFEDVVVRDTRVPRTLLGIAVGMALGLAGALMQSITRNPIADPGFLGINHGAAVAIVFALAAFGVTEPAGLIWFAFAGALVATALVYAIGGGRGASSPMRLALAGVAVQASFVGINQAMQLINTHSLDKMRFWLVGSLANRDVDALTVLLPFFVAGVVLALLLGRSLNALALGEDTAHGLGTNPLLVRSVGLLAVGLLCGAATAACGPIAFVGLMVPQLVRGLVGQDERWVLGLSVLVAPVLLLGCDVLGRVLGSPGELQVGIVTDVLGGIVLVWLVRRLRVVGR</sequence>
<name>A0A542DKX7_AMYCI</name>
<feature type="transmembrane region" description="Helical" evidence="8">
    <location>
        <begin position="69"/>
        <end position="88"/>
    </location>
</feature>
<keyword evidence="4" id="KW-1003">Cell membrane</keyword>
<comment type="subcellular location">
    <subcellularLocation>
        <location evidence="1">Cell membrane</location>
        <topology evidence="1">Multi-pass membrane protein</topology>
    </subcellularLocation>
</comment>
<dbReference type="PANTHER" id="PTHR30472:SF1">
    <property type="entry name" value="FE(3+) DICITRATE TRANSPORT SYSTEM PERMEASE PROTEIN FECC-RELATED"/>
    <property type="match status" value="1"/>
</dbReference>
<evidence type="ECO:0000256" key="7">
    <source>
        <dbReference type="ARBA" id="ARBA00023136"/>
    </source>
</evidence>
<dbReference type="FunFam" id="1.10.3470.10:FF:000001">
    <property type="entry name" value="Vitamin B12 ABC transporter permease BtuC"/>
    <property type="match status" value="1"/>
</dbReference>
<protein>
    <submittedName>
        <fullName evidence="9">Iron complex transport system permease protein</fullName>
    </submittedName>
</protein>
<dbReference type="EMBL" id="VFML01000001">
    <property type="protein sequence ID" value="TQJ03723.1"/>
    <property type="molecule type" value="Genomic_DNA"/>
</dbReference>
<keyword evidence="3" id="KW-0813">Transport</keyword>
<dbReference type="GO" id="GO:0005886">
    <property type="term" value="C:plasma membrane"/>
    <property type="evidence" value="ECO:0007669"/>
    <property type="project" value="UniProtKB-SubCell"/>
</dbReference>
<evidence type="ECO:0000313" key="9">
    <source>
        <dbReference type="EMBL" id="TQJ03723.1"/>
    </source>
</evidence>
<keyword evidence="10" id="KW-1185">Reference proteome</keyword>
<dbReference type="GO" id="GO:0022857">
    <property type="term" value="F:transmembrane transporter activity"/>
    <property type="evidence" value="ECO:0007669"/>
    <property type="project" value="InterPro"/>
</dbReference>
<evidence type="ECO:0000256" key="6">
    <source>
        <dbReference type="ARBA" id="ARBA00022989"/>
    </source>
</evidence>
<feature type="transmembrane region" description="Helical" evidence="8">
    <location>
        <begin position="199"/>
        <end position="220"/>
    </location>
</feature>
<organism evidence="9 10">
    <name type="scientific">Amycolatopsis cihanbeyliensis</name>
    <dbReference type="NCBI Taxonomy" id="1128664"/>
    <lineage>
        <taxon>Bacteria</taxon>
        <taxon>Bacillati</taxon>
        <taxon>Actinomycetota</taxon>
        <taxon>Actinomycetes</taxon>
        <taxon>Pseudonocardiales</taxon>
        <taxon>Pseudonocardiaceae</taxon>
        <taxon>Amycolatopsis</taxon>
    </lineage>
</organism>
<evidence type="ECO:0000256" key="1">
    <source>
        <dbReference type="ARBA" id="ARBA00004651"/>
    </source>
</evidence>
<reference evidence="9 10" key="1">
    <citation type="submission" date="2019-06" db="EMBL/GenBank/DDBJ databases">
        <title>Sequencing the genomes of 1000 actinobacteria strains.</title>
        <authorList>
            <person name="Klenk H.-P."/>
        </authorList>
    </citation>
    <scope>NUCLEOTIDE SEQUENCE [LARGE SCALE GENOMIC DNA]</scope>
    <source>
        <strain evidence="9 10">DSM 45679</strain>
    </source>
</reference>
<evidence type="ECO:0000256" key="3">
    <source>
        <dbReference type="ARBA" id="ARBA00022448"/>
    </source>
</evidence>
<evidence type="ECO:0000256" key="4">
    <source>
        <dbReference type="ARBA" id="ARBA00022475"/>
    </source>
</evidence>
<evidence type="ECO:0000256" key="8">
    <source>
        <dbReference type="SAM" id="Phobius"/>
    </source>
</evidence>
<dbReference type="AlphaFoldDB" id="A0A542DKX7"/>
<dbReference type="CDD" id="cd06550">
    <property type="entry name" value="TM_ABC_iron-siderophores_like"/>
    <property type="match status" value="1"/>
</dbReference>
<dbReference type="SUPFAM" id="SSF81345">
    <property type="entry name" value="ABC transporter involved in vitamin B12 uptake, BtuC"/>
    <property type="match status" value="1"/>
</dbReference>
<feature type="transmembrane region" description="Helical" evidence="8">
    <location>
        <begin position="100"/>
        <end position="121"/>
    </location>
</feature>
<dbReference type="GO" id="GO:0033214">
    <property type="term" value="P:siderophore-iron import into cell"/>
    <property type="evidence" value="ECO:0007669"/>
    <property type="project" value="TreeGrafter"/>
</dbReference>
<keyword evidence="6 8" id="KW-1133">Transmembrane helix</keyword>
<dbReference type="InterPro" id="IPR037294">
    <property type="entry name" value="ABC_BtuC-like"/>
</dbReference>
<feature type="transmembrane region" description="Helical" evidence="8">
    <location>
        <begin position="241"/>
        <end position="266"/>
    </location>
</feature>
<evidence type="ECO:0000313" key="10">
    <source>
        <dbReference type="Proteomes" id="UP000320876"/>
    </source>
</evidence>
<comment type="similarity">
    <text evidence="2">Belongs to the binding-protein-dependent transport system permease family. FecCD subfamily.</text>
</comment>
<evidence type="ECO:0000256" key="2">
    <source>
        <dbReference type="ARBA" id="ARBA00007935"/>
    </source>
</evidence>
<feature type="transmembrane region" description="Helical" evidence="8">
    <location>
        <begin position="127"/>
        <end position="145"/>
    </location>
</feature>
<feature type="transmembrane region" description="Helical" evidence="8">
    <location>
        <begin position="286"/>
        <end position="305"/>
    </location>
</feature>
<dbReference type="InterPro" id="IPR000522">
    <property type="entry name" value="ABC_transptr_permease_BtuC"/>
</dbReference>
<feature type="transmembrane region" description="Helical" evidence="8">
    <location>
        <begin position="157"/>
        <end position="179"/>
    </location>
</feature>
<feature type="transmembrane region" description="Helical" evidence="8">
    <location>
        <begin position="317"/>
        <end position="334"/>
    </location>
</feature>
<gene>
    <name evidence="9" type="ORF">FB471_3490</name>
</gene>
<dbReference type="Proteomes" id="UP000320876">
    <property type="component" value="Unassembled WGS sequence"/>
</dbReference>
<evidence type="ECO:0000256" key="5">
    <source>
        <dbReference type="ARBA" id="ARBA00022692"/>
    </source>
</evidence>
<dbReference type="Gene3D" id="1.10.3470.10">
    <property type="entry name" value="ABC transporter involved in vitamin B12 uptake, BtuC"/>
    <property type="match status" value="1"/>
</dbReference>
<dbReference type="RefSeq" id="WP_211358054.1">
    <property type="nucleotide sequence ID" value="NZ_VFML01000001.1"/>
</dbReference>
<accession>A0A542DKX7</accession>